<reference evidence="2 3" key="1">
    <citation type="journal article" date="2011" name="Stand. Genomic Sci.">
        <title>Complete genome sequence of the thermophilic, hydrogen-oxidizing Bacillus tusciae type strain (T2) and reclassification in the new genus, Kyrpidia gen. nov. as Kyrpidia tusciae comb. nov. and emendation of the family Alicyclobacillaceae da Costa and Rainey, 2010.</title>
        <authorList>
            <person name="Klenk H.P."/>
            <person name="Lapidus A."/>
            <person name="Chertkov O."/>
            <person name="Copeland A."/>
            <person name="Del Rio T.G."/>
            <person name="Nolan M."/>
            <person name="Lucas S."/>
            <person name="Chen F."/>
            <person name="Tice H."/>
            <person name="Cheng J.F."/>
            <person name="Han C."/>
            <person name="Bruce D."/>
            <person name="Goodwin L."/>
            <person name="Pitluck S."/>
            <person name="Pati A."/>
            <person name="Ivanova N."/>
            <person name="Mavromatis K."/>
            <person name="Daum C."/>
            <person name="Chen A."/>
            <person name="Palaniappan K."/>
            <person name="Chang Y.J."/>
            <person name="Land M."/>
            <person name="Hauser L."/>
            <person name="Jeffries C.D."/>
            <person name="Detter J.C."/>
            <person name="Rohde M."/>
            <person name="Abt B."/>
            <person name="Pukall R."/>
            <person name="Goker M."/>
            <person name="Bristow J."/>
            <person name="Markowitz V."/>
            <person name="Hugenholtz P."/>
            <person name="Eisen J.A."/>
        </authorList>
    </citation>
    <scope>NUCLEOTIDE SEQUENCE [LARGE SCALE GENOMIC DNA]</scope>
    <source>
        <strain evidence="2 3">DSM 2912</strain>
    </source>
</reference>
<dbReference type="RefSeq" id="WP_013074766.1">
    <property type="nucleotide sequence ID" value="NC_014098.1"/>
</dbReference>
<dbReference type="HOGENOM" id="CLU_1088967_0_0_9"/>
<sequence>MMNVQQLQQAARQAQDLCNRLIAQEQQNAAQLNQFGQGTFQNMSQLESNAARELRQIQQLCAQIEQGLATAAQAGTFSAAGIAPLQPVSYTAPYGPVQGLNRPEISGGTLQQVMQADRNPFTGPWYRPTPVSGAQSAGIQGGGVNTAAISQVLQADRQAGANQNQPAGWYGSAAGQAGGQTWQAGSQGAQATGYSQAAPGVNQTAVQQVLQADRGQGEAGNWQRQGQASQAGYTPGYYGQGTGVNQVMQAAQRAN</sequence>
<dbReference type="KEGG" id="bts:Btus_0712"/>
<evidence type="ECO:0000256" key="1">
    <source>
        <dbReference type="SAM" id="Coils"/>
    </source>
</evidence>
<dbReference type="AlphaFoldDB" id="D5WV64"/>
<keyword evidence="3" id="KW-1185">Reference proteome</keyword>
<dbReference type="EMBL" id="CP002017">
    <property type="protein sequence ID" value="ADG05474.1"/>
    <property type="molecule type" value="Genomic_DNA"/>
</dbReference>
<feature type="coiled-coil region" evidence="1">
    <location>
        <begin position="4"/>
        <end position="63"/>
    </location>
</feature>
<keyword evidence="1" id="KW-0175">Coiled coil</keyword>
<evidence type="ECO:0000313" key="3">
    <source>
        <dbReference type="Proteomes" id="UP000002368"/>
    </source>
</evidence>
<accession>D5WV64</accession>
<gene>
    <name evidence="2" type="ordered locus">Btus_0712</name>
</gene>
<proteinExistence type="predicted"/>
<protein>
    <submittedName>
        <fullName evidence="2">Uncharacterized protein</fullName>
    </submittedName>
</protein>
<dbReference type="eggNOG" id="ENOG50309J7">
    <property type="taxonomic scope" value="Bacteria"/>
</dbReference>
<dbReference type="Proteomes" id="UP000002368">
    <property type="component" value="Chromosome"/>
</dbReference>
<evidence type="ECO:0000313" key="2">
    <source>
        <dbReference type="EMBL" id="ADG05474.1"/>
    </source>
</evidence>
<organism evidence="2 3">
    <name type="scientific">Kyrpidia tusciae (strain DSM 2912 / NBRC 15312 / T2)</name>
    <name type="common">Bacillus tusciae</name>
    <dbReference type="NCBI Taxonomy" id="562970"/>
    <lineage>
        <taxon>Bacteria</taxon>
        <taxon>Bacillati</taxon>
        <taxon>Bacillota</taxon>
        <taxon>Bacilli</taxon>
        <taxon>Bacillales</taxon>
        <taxon>Alicyclobacillaceae</taxon>
        <taxon>Kyrpidia</taxon>
    </lineage>
</organism>
<name>D5WV64_KYRT2</name>